<feature type="domain" description="AB hydrolase-1" evidence="1">
    <location>
        <begin position="143"/>
        <end position="434"/>
    </location>
</feature>
<comment type="caution">
    <text evidence="2">The sequence shown here is derived from an EMBL/GenBank/DDBJ whole genome shotgun (WGS) entry which is preliminary data.</text>
</comment>
<protein>
    <recommendedName>
        <fullName evidence="1">AB hydrolase-1 domain-containing protein</fullName>
    </recommendedName>
</protein>
<dbReference type="AlphaFoldDB" id="A0A8H3HCK1"/>
<dbReference type="Proteomes" id="UP000663831">
    <property type="component" value="Unassembled WGS sequence"/>
</dbReference>
<dbReference type="Gene3D" id="3.40.50.1820">
    <property type="entry name" value="alpha/beta hydrolase"/>
    <property type="match status" value="1"/>
</dbReference>
<dbReference type="InterPro" id="IPR050228">
    <property type="entry name" value="Carboxylesterase_BioH"/>
</dbReference>
<dbReference type="Pfam" id="PF12697">
    <property type="entry name" value="Abhydrolase_6"/>
    <property type="match status" value="1"/>
</dbReference>
<evidence type="ECO:0000313" key="3">
    <source>
        <dbReference type="Proteomes" id="UP000663831"/>
    </source>
</evidence>
<organism evidence="2 3">
    <name type="scientific">Rhizoctonia solani</name>
    <dbReference type="NCBI Taxonomy" id="456999"/>
    <lineage>
        <taxon>Eukaryota</taxon>
        <taxon>Fungi</taxon>
        <taxon>Dikarya</taxon>
        <taxon>Basidiomycota</taxon>
        <taxon>Agaricomycotina</taxon>
        <taxon>Agaricomycetes</taxon>
        <taxon>Cantharellales</taxon>
        <taxon>Ceratobasidiaceae</taxon>
        <taxon>Rhizoctonia</taxon>
    </lineage>
</organism>
<sequence>MRVTRLLNVMHYPRPNTPAPRGTIVPRTLTPFAKASKQSATPQLATINRTLVPGWTCSTHVFRATAPRESAPPSSAARVTAPAEMTKAERLDLAEAKYSEITQLRQEIALGKTFPVNDATMWMVANRYAPDKPRVSASPAVTVLLSHATGFHKEIWETTLRYLLSTSGHAHIDEIWALDAANHGDSALFNKDSLGDIFEWSDHARDILNFLANYLPDKVEPQERSLSQIPEQSTRQRLEHGFTHRTLVGIGHSFGGCTLARAGIESPKLFSSIILVDPVIYPSYAIRAPGNNSLTKGALARRDHWPDRKSAQAGFLASPFFRAWHPDVLTDYINHGIVQDDQGVRLKCSGYQASLRAVTFGENSRLPCEVWELLPTLDERIPIKWIMDSDKAGVTGGPEFTQHTVWRRAANAANVRIKGAGHLIPQEAPEALAREIYDFIQKHHTAKSKL</sequence>
<dbReference type="EMBL" id="CAJMWV010004552">
    <property type="protein sequence ID" value="CAE6501010.1"/>
    <property type="molecule type" value="Genomic_DNA"/>
</dbReference>
<proteinExistence type="predicted"/>
<dbReference type="PANTHER" id="PTHR43194:SF2">
    <property type="entry name" value="PEROXISOMAL MEMBRANE PROTEIN LPX1"/>
    <property type="match status" value="1"/>
</dbReference>
<dbReference type="SUPFAM" id="SSF53474">
    <property type="entry name" value="alpha/beta-Hydrolases"/>
    <property type="match status" value="1"/>
</dbReference>
<reference evidence="2" key="1">
    <citation type="submission" date="2021-01" db="EMBL/GenBank/DDBJ databases">
        <authorList>
            <person name="Kaushik A."/>
        </authorList>
    </citation>
    <scope>NUCLEOTIDE SEQUENCE</scope>
    <source>
        <strain evidence="2">AG3-1AP</strain>
    </source>
</reference>
<name>A0A8H3HCK1_9AGAM</name>
<dbReference type="PANTHER" id="PTHR43194">
    <property type="entry name" value="HYDROLASE ALPHA/BETA FOLD FAMILY"/>
    <property type="match status" value="1"/>
</dbReference>
<accession>A0A8H3HCK1</accession>
<evidence type="ECO:0000259" key="1">
    <source>
        <dbReference type="Pfam" id="PF12697"/>
    </source>
</evidence>
<dbReference type="InterPro" id="IPR000073">
    <property type="entry name" value="AB_hydrolase_1"/>
</dbReference>
<dbReference type="InterPro" id="IPR029058">
    <property type="entry name" value="AB_hydrolase_fold"/>
</dbReference>
<evidence type="ECO:0000313" key="2">
    <source>
        <dbReference type="EMBL" id="CAE6501010.1"/>
    </source>
</evidence>
<gene>
    <name evidence="2" type="ORF">RDB_LOCUS119032</name>
</gene>